<dbReference type="InterPro" id="IPR008969">
    <property type="entry name" value="CarboxyPept-like_regulatory"/>
</dbReference>
<evidence type="ECO:0000313" key="1">
    <source>
        <dbReference type="EMBL" id="TPN88883.1"/>
    </source>
</evidence>
<accession>A0A504JMH5</accession>
<dbReference type="Gene3D" id="2.60.40.1120">
    <property type="entry name" value="Carboxypeptidase-like, regulatory domain"/>
    <property type="match status" value="1"/>
</dbReference>
<dbReference type="RefSeq" id="WP_140588867.1">
    <property type="nucleotide sequence ID" value="NZ_VFWZ01000001.1"/>
</dbReference>
<organism evidence="1 2">
    <name type="scientific">Aquimarina algicola</name>
    <dbReference type="NCBI Taxonomy" id="2589995"/>
    <lineage>
        <taxon>Bacteria</taxon>
        <taxon>Pseudomonadati</taxon>
        <taxon>Bacteroidota</taxon>
        <taxon>Flavobacteriia</taxon>
        <taxon>Flavobacteriales</taxon>
        <taxon>Flavobacteriaceae</taxon>
        <taxon>Aquimarina</taxon>
    </lineage>
</organism>
<sequence>MKNYFFHFYIVTLLLLLFSTSIFSQERTLKGVLEDEEGEPLPGVNVVIKGTNTGTQTDFDGNYSIDCNVGDVLVFSFIGMDTKEVVITSDMFNDDNKEIKIKQEAVSHIISDKYIEAITLKNKKANNFNIPDISNSRYKYRNNTSYLQYERIKSIEIQKEKNKVQLTYFEPDIFYEVGWNTTTGVQFVKQSNLPKLQQNFAQGQPFEGQNTYFGPDSNVFFSYGPRLSNLQFNAIDTPYDQNGVLIPIGSGSGANSIAYDNEIFDTSFKTINTVFFNVATDKDYLGLEYKDERIRDIFDKENNRFHEVALRYNNLSNTEKNSTWDASLKYTTQEDNQPNLNGFFNTVLLTNWATPVSFENRQGVALENGLQRSFSSQNFNNPFWLLDFNRNQITQDALIAGVQNTFRFSDVVTLNTNISNTYTTRAERFGVIPNTAGFTNGFASDKEFDTNTFNATALFSFTKTYKKSEIDFNSKVDYTNKDLKYSLQEQTGFTPLTFDAPETISNNNKTINRNTLRLSNMFAYNIIDWNTKISFTNSSYVSSIQNDKWFLPNLQVDINLREALDMYWLNRLKISAGAALEINETPLYYANQSHNSLDITPQQIQGFVSNDDLFVSDDLQLEEKKSYSISTQIGFELFHNKNIDLSILYYHHTDEKVVFPVESEGQFQLQNSADINNYGLEASLHLSSYHYGGFTYSPSLVFTWYRNEVKRIYSDEDRIPIAGFSTISKNLIPGQSAGVIVGSAYARDSENNMIIDDQGFPLVATTSKIIGDPTPDFTIGFSNSFYYRKLRLNFLIDYQKGGDVWNGTQNVLNYLGTSEQSANERAITGFVFDGVTTQGTPNTTIIDFANPENAISENRFTRYGFEGVAEEAIVDGSFINLKSVDISYQIKRKGDHDFIREFDVGIYGKNLFTYNKYDGASPFRNLFDHTSARGLQFFNTPIISEIGVTLKLKL</sequence>
<protein>
    <recommendedName>
        <fullName evidence="3">TonB-dependent receptor</fullName>
    </recommendedName>
</protein>
<dbReference type="AlphaFoldDB" id="A0A504JMH5"/>
<dbReference type="EMBL" id="VFWZ01000001">
    <property type="protein sequence ID" value="TPN88883.1"/>
    <property type="molecule type" value="Genomic_DNA"/>
</dbReference>
<dbReference type="SUPFAM" id="SSF49464">
    <property type="entry name" value="Carboxypeptidase regulatory domain-like"/>
    <property type="match status" value="1"/>
</dbReference>
<keyword evidence="2" id="KW-1185">Reference proteome</keyword>
<reference evidence="1 2" key="1">
    <citation type="submission" date="2019-06" db="EMBL/GenBank/DDBJ databases">
        <authorList>
            <person name="Meng X."/>
        </authorList>
    </citation>
    <scope>NUCLEOTIDE SEQUENCE [LARGE SCALE GENOMIC DNA]</scope>
    <source>
        <strain evidence="1 2">M625</strain>
    </source>
</reference>
<name>A0A504JMH5_9FLAO</name>
<evidence type="ECO:0000313" key="2">
    <source>
        <dbReference type="Proteomes" id="UP000315540"/>
    </source>
</evidence>
<dbReference type="Proteomes" id="UP000315540">
    <property type="component" value="Unassembled WGS sequence"/>
</dbReference>
<comment type="caution">
    <text evidence="1">The sequence shown here is derived from an EMBL/GenBank/DDBJ whole genome shotgun (WGS) entry which is preliminary data.</text>
</comment>
<dbReference type="Pfam" id="PF13715">
    <property type="entry name" value="CarbopepD_reg_2"/>
    <property type="match status" value="1"/>
</dbReference>
<evidence type="ECO:0008006" key="3">
    <source>
        <dbReference type="Google" id="ProtNLM"/>
    </source>
</evidence>
<proteinExistence type="predicted"/>
<dbReference type="OrthoDB" id="9768177at2"/>
<gene>
    <name evidence="1" type="ORF">FHK87_01320</name>
</gene>
<dbReference type="SUPFAM" id="SSF56935">
    <property type="entry name" value="Porins"/>
    <property type="match status" value="1"/>
</dbReference>